<dbReference type="InterPro" id="IPR001841">
    <property type="entry name" value="Znf_RING"/>
</dbReference>
<feature type="domain" description="FERM" evidence="7">
    <location>
        <begin position="1"/>
        <end position="355"/>
    </location>
</feature>
<dbReference type="SUPFAM" id="SSF54236">
    <property type="entry name" value="Ubiquitin-like"/>
    <property type="match status" value="1"/>
</dbReference>
<dbReference type="Gene3D" id="3.30.40.10">
    <property type="entry name" value="Zinc/RING finger domain, C3HC4 (zinc finger)"/>
    <property type="match status" value="1"/>
</dbReference>
<dbReference type="SUPFAM" id="SSF50729">
    <property type="entry name" value="PH domain-like"/>
    <property type="match status" value="1"/>
</dbReference>
<feature type="compositionally biased region" description="Basic residues" evidence="6">
    <location>
        <begin position="167"/>
        <end position="178"/>
    </location>
</feature>
<dbReference type="GO" id="GO:0006511">
    <property type="term" value="P:ubiquitin-dependent protein catabolic process"/>
    <property type="evidence" value="ECO:0007669"/>
    <property type="project" value="TreeGrafter"/>
</dbReference>
<feature type="domain" description="RING-type" evidence="8">
    <location>
        <begin position="469"/>
        <end position="504"/>
    </location>
</feature>
<keyword evidence="2 5" id="KW-0479">Metal-binding</keyword>
<dbReference type="Gene3D" id="3.10.20.90">
    <property type="entry name" value="Phosphatidylinositol 3-kinase Catalytic Subunit, Chain A, domain 1"/>
    <property type="match status" value="1"/>
</dbReference>
<keyword evidence="3" id="KW-0862">Zinc</keyword>
<organism evidence="9 11">
    <name type="scientific">Dinothrombium tinctorium</name>
    <dbReference type="NCBI Taxonomy" id="1965070"/>
    <lineage>
        <taxon>Eukaryota</taxon>
        <taxon>Metazoa</taxon>
        <taxon>Ecdysozoa</taxon>
        <taxon>Arthropoda</taxon>
        <taxon>Chelicerata</taxon>
        <taxon>Arachnida</taxon>
        <taxon>Acari</taxon>
        <taxon>Acariformes</taxon>
        <taxon>Trombidiformes</taxon>
        <taxon>Prostigmata</taxon>
        <taxon>Anystina</taxon>
        <taxon>Parasitengona</taxon>
        <taxon>Trombidioidea</taxon>
        <taxon>Trombidiidae</taxon>
        <taxon>Dinothrombium</taxon>
    </lineage>
</organism>
<keyword evidence="4" id="KW-0965">Cell junction</keyword>
<dbReference type="GO" id="GO:0009887">
    <property type="term" value="P:animal organ morphogenesis"/>
    <property type="evidence" value="ECO:0007669"/>
    <property type="project" value="UniProtKB-ARBA"/>
</dbReference>
<dbReference type="PROSITE" id="PS50089">
    <property type="entry name" value="ZF_RING_2"/>
    <property type="match status" value="1"/>
</dbReference>
<dbReference type="GO" id="GO:0008270">
    <property type="term" value="F:zinc ion binding"/>
    <property type="evidence" value="ECO:0007669"/>
    <property type="project" value="UniProtKB-KW"/>
</dbReference>
<dbReference type="InterPro" id="IPR029071">
    <property type="entry name" value="Ubiquitin-like_domsf"/>
</dbReference>
<dbReference type="InterPro" id="IPR018979">
    <property type="entry name" value="FERM_N"/>
</dbReference>
<comment type="subcellular location">
    <subcellularLocation>
        <location evidence="1">Cell junction</location>
    </subcellularLocation>
</comment>
<dbReference type="InterPro" id="IPR014352">
    <property type="entry name" value="FERM/acyl-CoA-bd_prot_sf"/>
</dbReference>
<dbReference type="InterPro" id="IPR035963">
    <property type="entry name" value="FERM_2"/>
</dbReference>
<dbReference type="InterPro" id="IPR013083">
    <property type="entry name" value="Znf_RING/FYVE/PHD"/>
</dbReference>
<evidence type="ECO:0000256" key="5">
    <source>
        <dbReference type="PROSITE-ProRule" id="PRU00175"/>
    </source>
</evidence>
<dbReference type="Proteomes" id="UP000285301">
    <property type="component" value="Unassembled WGS sequence"/>
</dbReference>
<dbReference type="STRING" id="1965070.A0A3S4R1D2"/>
<dbReference type="SUPFAM" id="SSF47031">
    <property type="entry name" value="Second domain of FERM"/>
    <property type="match status" value="1"/>
</dbReference>
<dbReference type="OrthoDB" id="10037309at2759"/>
<dbReference type="InterPro" id="IPR011993">
    <property type="entry name" value="PH-like_dom_sf"/>
</dbReference>
<proteinExistence type="predicted"/>
<sequence>MLCLVKNPNSVVIEVDVDCKAKGQQCLDKVCQMLGIVEVDYFGLQYIGNHDEQLWLNMRNPIRQQLTGPPPYRLQLRVKFFVPPHLLLQESTRHQFYLSLVQDIQEGRLRVEDKRKAIQLTALIAQIELGDLESSNEITAALLNYPKWLPPNICDHSKEPLTSPLSTRRRGKRRKHHSGASEPETISDNDFSVEPCDHEATKASVLSPFEVCKECSEQCHDLSKLCNLVLKLHRSHKGLKPSKAEYLFLKEASTLEDVGVEYFSVRSNLSPDEPLNIGLGPRGVTVKEENSNRILYSIAYSSIHIATHAGRYLDLTFIESNGELQSLEFKCESMQAANAIYRAVTEKHAFYSCETVRHTVTSQFIRDFKGTIVSLFDENTTFGKNYVFDVRRTYREVYDNTRRMLYSLEAKANEAVDVEGERNLLDEAKSNEYFVTKADQVSDCEDFCHKPRCQDIQKKLSTLQDSMLCRICMDSDVCTAFFPCRHVVCCRQCAPLCDICPLCRSDVSNFQQIYLPLSENDVK</sequence>
<dbReference type="Gene3D" id="1.20.80.10">
    <property type="match status" value="1"/>
</dbReference>
<comment type="caution">
    <text evidence="9">The sequence shown here is derived from an EMBL/GenBank/DDBJ whole genome shotgun (WGS) entry which is preliminary data.</text>
</comment>
<dbReference type="SMART" id="SM00295">
    <property type="entry name" value="B41"/>
    <property type="match status" value="1"/>
</dbReference>
<evidence type="ECO:0000256" key="6">
    <source>
        <dbReference type="SAM" id="MobiDB-lite"/>
    </source>
</evidence>
<evidence type="ECO:0000256" key="3">
    <source>
        <dbReference type="ARBA" id="ARBA00022833"/>
    </source>
</evidence>
<dbReference type="Pfam" id="PF13920">
    <property type="entry name" value="zf-C3HC4_3"/>
    <property type="match status" value="1"/>
</dbReference>
<dbReference type="Pfam" id="PF09379">
    <property type="entry name" value="FERM_N"/>
    <property type="match status" value="1"/>
</dbReference>
<dbReference type="PANTHER" id="PTHR23280:SF13">
    <property type="entry name" value="E3 UBIQUITIN-PROTEIN LIGASE MYLIP"/>
    <property type="match status" value="1"/>
</dbReference>
<dbReference type="InterPro" id="IPR019748">
    <property type="entry name" value="FERM_central"/>
</dbReference>
<evidence type="ECO:0000259" key="7">
    <source>
        <dbReference type="PROSITE" id="PS50057"/>
    </source>
</evidence>
<name>A0A3S4R1D2_9ACAR</name>
<dbReference type="GO" id="GO:0071944">
    <property type="term" value="C:cell periphery"/>
    <property type="evidence" value="ECO:0007669"/>
    <property type="project" value="UniProtKB-ARBA"/>
</dbReference>
<dbReference type="SMART" id="SM01196">
    <property type="entry name" value="FERM_C"/>
    <property type="match status" value="1"/>
</dbReference>
<reference evidence="9" key="2">
    <citation type="submission" date="2018-11" db="EMBL/GenBank/DDBJ databases">
        <title>Trombidioid mite genomics.</title>
        <authorList>
            <person name="Dong X."/>
        </authorList>
    </citation>
    <scope>NUCLEOTIDE SEQUENCE</scope>
    <source>
        <strain evidence="9">UoL-WK</strain>
    </source>
</reference>
<dbReference type="Gene3D" id="2.30.29.30">
    <property type="entry name" value="Pleckstrin-homology domain (PH domain)/Phosphotyrosine-binding domain (PTB)"/>
    <property type="match status" value="1"/>
</dbReference>
<evidence type="ECO:0000256" key="1">
    <source>
        <dbReference type="ARBA" id="ARBA00004282"/>
    </source>
</evidence>
<dbReference type="InterPro" id="IPR019749">
    <property type="entry name" value="Band_41_domain"/>
</dbReference>
<dbReference type="PANTHER" id="PTHR23280">
    <property type="entry name" value="4.1 G PROTEIN"/>
    <property type="match status" value="1"/>
</dbReference>
<keyword evidence="2 5" id="KW-0863">Zinc-finger</keyword>
<protein>
    <submittedName>
        <fullName evidence="9">E3 ubiquitin-protein ligase MYLIP-A-like protein</fullName>
    </submittedName>
</protein>
<keyword evidence="11" id="KW-1185">Reference proteome</keyword>
<dbReference type="CDD" id="cd14473">
    <property type="entry name" value="FERM_B-lobe"/>
    <property type="match status" value="1"/>
</dbReference>
<evidence type="ECO:0000256" key="2">
    <source>
        <dbReference type="ARBA" id="ARBA00022771"/>
    </source>
</evidence>
<evidence type="ECO:0000313" key="9">
    <source>
        <dbReference type="EMBL" id="RWS10342.1"/>
    </source>
</evidence>
<accession>A0A3S4R1D2</accession>
<dbReference type="Pfam" id="PF00373">
    <property type="entry name" value="FERM_M"/>
    <property type="match status" value="1"/>
</dbReference>
<evidence type="ECO:0000313" key="10">
    <source>
        <dbReference type="EMBL" id="RWS10349.1"/>
    </source>
</evidence>
<dbReference type="InterPro" id="IPR000299">
    <property type="entry name" value="FERM_domain"/>
</dbReference>
<gene>
    <name evidence="9" type="ORF">B4U79_03707</name>
    <name evidence="10" type="ORF">B4U79_07735</name>
</gene>
<dbReference type="AlphaFoldDB" id="A0A3S4R1D2"/>
<reference evidence="9 11" key="1">
    <citation type="journal article" date="2018" name="Gigascience">
        <title>Genomes of trombidid mites reveal novel predicted allergens and laterally-transferred genes associated with secondary metabolism.</title>
        <authorList>
            <person name="Dong X."/>
            <person name="Chaisiri K."/>
            <person name="Xia D."/>
            <person name="Armstrong S.D."/>
            <person name="Fang Y."/>
            <person name="Donnelly M.J."/>
            <person name="Kadowaki T."/>
            <person name="McGarry J.W."/>
            <person name="Darby A.C."/>
            <person name="Makepeace B.L."/>
        </authorList>
    </citation>
    <scope>NUCLEOTIDE SEQUENCE [LARGE SCALE GENOMIC DNA]</scope>
    <source>
        <strain evidence="9">UoL-WK</strain>
    </source>
</reference>
<feature type="region of interest" description="Disordered" evidence="6">
    <location>
        <begin position="159"/>
        <end position="192"/>
    </location>
</feature>
<dbReference type="EMBL" id="NCKU01002128">
    <property type="protein sequence ID" value="RWS10349.1"/>
    <property type="molecule type" value="Genomic_DNA"/>
</dbReference>
<dbReference type="PROSITE" id="PS50057">
    <property type="entry name" value="FERM_3"/>
    <property type="match status" value="1"/>
</dbReference>
<dbReference type="InterPro" id="IPR018980">
    <property type="entry name" value="FERM_PH-like_C"/>
</dbReference>
<evidence type="ECO:0000256" key="4">
    <source>
        <dbReference type="ARBA" id="ARBA00022949"/>
    </source>
</evidence>
<dbReference type="GO" id="GO:0048731">
    <property type="term" value="P:system development"/>
    <property type="evidence" value="ECO:0007669"/>
    <property type="project" value="UniProtKB-ARBA"/>
</dbReference>
<dbReference type="CDD" id="cd17104">
    <property type="entry name" value="FERM_F1_MYLIP"/>
    <property type="match status" value="1"/>
</dbReference>
<evidence type="ECO:0000259" key="8">
    <source>
        <dbReference type="PROSITE" id="PS50089"/>
    </source>
</evidence>
<dbReference type="GO" id="GO:0004842">
    <property type="term" value="F:ubiquitin-protein transferase activity"/>
    <property type="evidence" value="ECO:0007669"/>
    <property type="project" value="TreeGrafter"/>
</dbReference>
<dbReference type="EMBL" id="NCKU01002130">
    <property type="protein sequence ID" value="RWS10342.1"/>
    <property type="molecule type" value="Genomic_DNA"/>
</dbReference>
<evidence type="ECO:0000313" key="11">
    <source>
        <dbReference type="Proteomes" id="UP000285301"/>
    </source>
</evidence>
<dbReference type="GO" id="GO:0070161">
    <property type="term" value="C:anchoring junction"/>
    <property type="evidence" value="ECO:0007669"/>
    <property type="project" value="UniProtKB-SubCell"/>
</dbReference>